<dbReference type="PANTHER" id="PTHR30061:SF50">
    <property type="entry name" value="MALTOSE_MALTODEXTRIN-BINDING PERIPLASMIC PROTEIN"/>
    <property type="match status" value="1"/>
</dbReference>
<proteinExistence type="inferred from homology"/>
<name>A0A1K1QSB6_9PSEU</name>
<feature type="region of interest" description="Disordered" evidence="4">
    <location>
        <begin position="26"/>
        <end position="46"/>
    </location>
</feature>
<dbReference type="InterPro" id="IPR006059">
    <property type="entry name" value="SBP"/>
</dbReference>
<comment type="similarity">
    <text evidence="1">Belongs to the bacterial solute-binding protein 1 family.</text>
</comment>
<dbReference type="Proteomes" id="UP000182740">
    <property type="component" value="Unassembled WGS sequence"/>
</dbReference>
<dbReference type="SUPFAM" id="SSF53850">
    <property type="entry name" value="Periplasmic binding protein-like II"/>
    <property type="match status" value="1"/>
</dbReference>
<dbReference type="GO" id="GO:0055052">
    <property type="term" value="C:ATP-binding cassette (ABC) transporter complex, substrate-binding subunit-containing"/>
    <property type="evidence" value="ECO:0007669"/>
    <property type="project" value="TreeGrafter"/>
</dbReference>
<keyword evidence="3 5" id="KW-0732">Signal</keyword>
<protein>
    <submittedName>
        <fullName evidence="6">Carbohydrate ABC transporter substrate-binding protein, CUT1 family</fullName>
    </submittedName>
</protein>
<organism evidence="6 7">
    <name type="scientific">Amycolatopsis australiensis</name>
    <dbReference type="NCBI Taxonomy" id="546364"/>
    <lineage>
        <taxon>Bacteria</taxon>
        <taxon>Bacillati</taxon>
        <taxon>Actinomycetota</taxon>
        <taxon>Actinomycetes</taxon>
        <taxon>Pseudonocardiales</taxon>
        <taxon>Pseudonocardiaceae</taxon>
        <taxon>Amycolatopsis</taxon>
    </lineage>
</organism>
<dbReference type="RefSeq" id="WP_072476121.1">
    <property type="nucleotide sequence ID" value="NZ_FPJG01000006.1"/>
</dbReference>
<dbReference type="PROSITE" id="PS51257">
    <property type="entry name" value="PROKAR_LIPOPROTEIN"/>
    <property type="match status" value="1"/>
</dbReference>
<dbReference type="GO" id="GO:0042956">
    <property type="term" value="P:maltodextrin transmembrane transport"/>
    <property type="evidence" value="ECO:0007669"/>
    <property type="project" value="TreeGrafter"/>
</dbReference>
<evidence type="ECO:0000256" key="2">
    <source>
        <dbReference type="ARBA" id="ARBA00022448"/>
    </source>
</evidence>
<dbReference type="PROSITE" id="PS51318">
    <property type="entry name" value="TAT"/>
    <property type="match status" value="1"/>
</dbReference>
<evidence type="ECO:0000256" key="1">
    <source>
        <dbReference type="ARBA" id="ARBA00008520"/>
    </source>
</evidence>
<evidence type="ECO:0000256" key="3">
    <source>
        <dbReference type="ARBA" id="ARBA00022729"/>
    </source>
</evidence>
<dbReference type="EMBL" id="FPJG01000006">
    <property type="protein sequence ID" value="SFW62661.1"/>
    <property type="molecule type" value="Genomic_DNA"/>
</dbReference>
<keyword evidence="2" id="KW-0813">Transport</keyword>
<dbReference type="InterPro" id="IPR006311">
    <property type="entry name" value="TAT_signal"/>
</dbReference>
<keyword evidence="7" id="KW-1185">Reference proteome</keyword>
<dbReference type="PANTHER" id="PTHR30061">
    <property type="entry name" value="MALTOSE-BINDING PERIPLASMIC PROTEIN"/>
    <property type="match status" value="1"/>
</dbReference>
<dbReference type="CDD" id="cd13585">
    <property type="entry name" value="PBP2_TMBP_like"/>
    <property type="match status" value="1"/>
</dbReference>
<dbReference type="OrthoDB" id="9780991at2"/>
<evidence type="ECO:0000256" key="5">
    <source>
        <dbReference type="SAM" id="SignalP"/>
    </source>
</evidence>
<dbReference type="Gene3D" id="3.40.190.10">
    <property type="entry name" value="Periplasmic binding protein-like II"/>
    <property type="match status" value="1"/>
</dbReference>
<dbReference type="AlphaFoldDB" id="A0A1K1QSB6"/>
<sequence>MQRNRRSFLALAGLGAAGAFAAACGSNTGRQGDPPPSTAYSAGPPPSDAPKVTLQQWYHAYGEDGVQEAVKRYAATYPAATVNVQWNPGDYDSKIVTALQNSKIPDVFEAQVKIDWVRQNQVVALDDLIAPVKGDFSPAVLAAQTVEGKVYGIPQAIDTQVLFYRKSLLQAAGVQPPQTVDELIDAAGKLTKDGVKGFFAGNDGGVAVLTGPLLWSAGLDYLKNDNREVGFDDPRAATALAKLHTLNVNGSLLLGAPADWSDPGAFIDGLTAMQWTGLWNVPKIRDAFDDDFGVLPFPRLDDSGAPSVPVGAYGAMVNAKSAHVAEAKAFVKWLWVDNTADQLEFATKYGFHLPARQSLVDRADNLKSGPAADAARFVKENSHLVGGPVWTQQSNTALSDAVAKIAKEGADPAAQLKTAVEVAKSELKRLFG</sequence>
<gene>
    <name evidence="6" type="ORF">SAMN04489730_2158</name>
</gene>
<dbReference type="GO" id="GO:1901982">
    <property type="term" value="F:maltose binding"/>
    <property type="evidence" value="ECO:0007669"/>
    <property type="project" value="TreeGrafter"/>
</dbReference>
<evidence type="ECO:0000313" key="6">
    <source>
        <dbReference type="EMBL" id="SFW62661.1"/>
    </source>
</evidence>
<feature type="compositionally biased region" description="Pro residues" evidence="4">
    <location>
        <begin position="33"/>
        <end position="46"/>
    </location>
</feature>
<evidence type="ECO:0000313" key="7">
    <source>
        <dbReference type="Proteomes" id="UP000182740"/>
    </source>
</evidence>
<dbReference type="STRING" id="546364.SAMN04489730_2158"/>
<accession>A0A1K1QSB6</accession>
<feature type="signal peptide" evidence="5">
    <location>
        <begin position="1"/>
        <end position="21"/>
    </location>
</feature>
<evidence type="ECO:0000256" key="4">
    <source>
        <dbReference type="SAM" id="MobiDB-lite"/>
    </source>
</evidence>
<dbReference type="GO" id="GO:0015768">
    <property type="term" value="P:maltose transport"/>
    <property type="evidence" value="ECO:0007669"/>
    <property type="project" value="TreeGrafter"/>
</dbReference>
<dbReference type="Pfam" id="PF01547">
    <property type="entry name" value="SBP_bac_1"/>
    <property type="match status" value="1"/>
</dbReference>
<feature type="chain" id="PRO_5013131712" evidence="5">
    <location>
        <begin position="22"/>
        <end position="432"/>
    </location>
</feature>
<reference evidence="7" key="1">
    <citation type="submission" date="2016-11" db="EMBL/GenBank/DDBJ databases">
        <authorList>
            <person name="Varghese N."/>
            <person name="Submissions S."/>
        </authorList>
    </citation>
    <scope>NUCLEOTIDE SEQUENCE [LARGE SCALE GENOMIC DNA]</scope>
    <source>
        <strain evidence="7">DSM 44671</strain>
    </source>
</reference>